<evidence type="ECO:0000313" key="1">
    <source>
        <dbReference type="EnsemblPlants" id="TuG1812G0400003596.01.T01.cds315223"/>
    </source>
</evidence>
<reference evidence="1" key="3">
    <citation type="submission" date="2022-06" db="UniProtKB">
        <authorList>
            <consortium name="EnsemblPlants"/>
        </authorList>
    </citation>
    <scope>IDENTIFICATION</scope>
</reference>
<dbReference type="EnsemblPlants" id="TuG1812G0400003596.01.T01">
    <property type="protein sequence ID" value="TuG1812G0400003596.01.T01.cds315223"/>
    <property type="gene ID" value="TuG1812G0400003596.01"/>
</dbReference>
<reference evidence="1" key="2">
    <citation type="submission" date="2018-03" db="EMBL/GenBank/DDBJ databases">
        <title>The Triticum urartu genome reveals the dynamic nature of wheat genome evolution.</title>
        <authorList>
            <person name="Ling H."/>
            <person name="Ma B."/>
            <person name="Shi X."/>
            <person name="Liu H."/>
            <person name="Dong L."/>
            <person name="Sun H."/>
            <person name="Cao Y."/>
            <person name="Gao Q."/>
            <person name="Zheng S."/>
            <person name="Li Y."/>
            <person name="Yu Y."/>
            <person name="Du H."/>
            <person name="Qi M."/>
            <person name="Li Y."/>
            <person name="Yu H."/>
            <person name="Cui Y."/>
            <person name="Wang N."/>
            <person name="Chen C."/>
            <person name="Wu H."/>
            <person name="Zhao Y."/>
            <person name="Zhang J."/>
            <person name="Li Y."/>
            <person name="Zhou W."/>
            <person name="Zhang B."/>
            <person name="Hu W."/>
            <person name="Eijk M."/>
            <person name="Tang J."/>
            <person name="Witsenboer H."/>
            <person name="Zhao S."/>
            <person name="Li Z."/>
            <person name="Zhang A."/>
            <person name="Wang D."/>
            <person name="Liang C."/>
        </authorList>
    </citation>
    <scope>NUCLEOTIDE SEQUENCE [LARGE SCALE GENOMIC DNA]</scope>
    <source>
        <strain evidence="1">cv. G1812</strain>
    </source>
</reference>
<dbReference type="AlphaFoldDB" id="A0A8R7UC73"/>
<reference evidence="2" key="1">
    <citation type="journal article" date="2013" name="Nature">
        <title>Draft genome of the wheat A-genome progenitor Triticum urartu.</title>
        <authorList>
            <person name="Ling H.Q."/>
            <person name="Zhao S."/>
            <person name="Liu D."/>
            <person name="Wang J."/>
            <person name="Sun H."/>
            <person name="Zhang C."/>
            <person name="Fan H."/>
            <person name="Li D."/>
            <person name="Dong L."/>
            <person name="Tao Y."/>
            <person name="Gao C."/>
            <person name="Wu H."/>
            <person name="Li Y."/>
            <person name="Cui Y."/>
            <person name="Guo X."/>
            <person name="Zheng S."/>
            <person name="Wang B."/>
            <person name="Yu K."/>
            <person name="Liang Q."/>
            <person name="Yang W."/>
            <person name="Lou X."/>
            <person name="Chen J."/>
            <person name="Feng M."/>
            <person name="Jian J."/>
            <person name="Zhang X."/>
            <person name="Luo G."/>
            <person name="Jiang Y."/>
            <person name="Liu J."/>
            <person name="Wang Z."/>
            <person name="Sha Y."/>
            <person name="Zhang B."/>
            <person name="Wu H."/>
            <person name="Tang D."/>
            <person name="Shen Q."/>
            <person name="Xue P."/>
            <person name="Zou S."/>
            <person name="Wang X."/>
            <person name="Liu X."/>
            <person name="Wang F."/>
            <person name="Yang Y."/>
            <person name="An X."/>
            <person name="Dong Z."/>
            <person name="Zhang K."/>
            <person name="Zhang X."/>
            <person name="Luo M.C."/>
            <person name="Dvorak J."/>
            <person name="Tong Y."/>
            <person name="Wang J."/>
            <person name="Yang H."/>
            <person name="Li Z."/>
            <person name="Wang D."/>
            <person name="Zhang A."/>
            <person name="Wang J."/>
        </authorList>
    </citation>
    <scope>NUCLEOTIDE SEQUENCE</scope>
    <source>
        <strain evidence="2">cv. G1812</strain>
    </source>
</reference>
<proteinExistence type="predicted"/>
<dbReference type="Gramene" id="TuG1812G0400003596.01.T01">
    <property type="protein sequence ID" value="TuG1812G0400003596.01.T01.cds315223"/>
    <property type="gene ID" value="TuG1812G0400003596.01"/>
</dbReference>
<accession>A0A8R7UC73</accession>
<name>A0A8R7UC73_TRIUA</name>
<protein>
    <submittedName>
        <fullName evidence="1">Uncharacterized protein</fullName>
    </submittedName>
</protein>
<sequence>MDLFLVSFQSYNRIDGHASICFLPLRVNTGNSCF</sequence>
<organism evidence="1 2">
    <name type="scientific">Triticum urartu</name>
    <name type="common">Red wild einkorn</name>
    <name type="synonym">Crithodium urartu</name>
    <dbReference type="NCBI Taxonomy" id="4572"/>
    <lineage>
        <taxon>Eukaryota</taxon>
        <taxon>Viridiplantae</taxon>
        <taxon>Streptophyta</taxon>
        <taxon>Embryophyta</taxon>
        <taxon>Tracheophyta</taxon>
        <taxon>Spermatophyta</taxon>
        <taxon>Magnoliopsida</taxon>
        <taxon>Liliopsida</taxon>
        <taxon>Poales</taxon>
        <taxon>Poaceae</taxon>
        <taxon>BOP clade</taxon>
        <taxon>Pooideae</taxon>
        <taxon>Triticodae</taxon>
        <taxon>Triticeae</taxon>
        <taxon>Triticinae</taxon>
        <taxon>Triticum</taxon>
    </lineage>
</organism>
<dbReference type="Proteomes" id="UP000015106">
    <property type="component" value="Chromosome 4"/>
</dbReference>
<evidence type="ECO:0000313" key="2">
    <source>
        <dbReference type="Proteomes" id="UP000015106"/>
    </source>
</evidence>
<keyword evidence="2" id="KW-1185">Reference proteome</keyword>